<dbReference type="InterPro" id="IPR002156">
    <property type="entry name" value="RNaseH_domain"/>
</dbReference>
<feature type="transmembrane region" description="Helical" evidence="4">
    <location>
        <begin position="63"/>
        <end position="82"/>
    </location>
</feature>
<evidence type="ECO:0000313" key="7">
    <source>
        <dbReference type="Proteomes" id="UP000541444"/>
    </source>
</evidence>
<evidence type="ECO:0000256" key="2">
    <source>
        <dbReference type="ARBA" id="ARBA00022989"/>
    </source>
</evidence>
<keyword evidence="2 4" id="KW-1133">Transmembrane helix</keyword>
<reference evidence="6 7" key="1">
    <citation type="journal article" date="2020" name="IScience">
        <title>Genome Sequencing of the Endangered Kingdonia uniflora (Circaeasteraceae, Ranunculales) Reveals Potential Mechanisms of Evolutionary Specialization.</title>
        <authorList>
            <person name="Sun Y."/>
            <person name="Deng T."/>
            <person name="Zhang A."/>
            <person name="Moore M.J."/>
            <person name="Landis J.B."/>
            <person name="Lin N."/>
            <person name="Zhang H."/>
            <person name="Zhang X."/>
            <person name="Huang J."/>
            <person name="Zhang X."/>
            <person name="Sun H."/>
            <person name="Wang H."/>
        </authorList>
    </citation>
    <scope>NUCLEOTIDE SEQUENCE [LARGE SCALE GENOMIC DNA]</scope>
    <source>
        <strain evidence="6">TB1705</strain>
        <tissue evidence="6">Leaf</tissue>
    </source>
</reference>
<keyword evidence="7" id="KW-1185">Reference proteome</keyword>
<dbReference type="InterPro" id="IPR036397">
    <property type="entry name" value="RNaseH_sf"/>
</dbReference>
<feature type="transmembrane region" description="Helical" evidence="4">
    <location>
        <begin position="126"/>
        <end position="147"/>
    </location>
</feature>
<dbReference type="InterPro" id="IPR030184">
    <property type="entry name" value="WAT1-related"/>
</dbReference>
<evidence type="ECO:0000256" key="4">
    <source>
        <dbReference type="SAM" id="Phobius"/>
    </source>
</evidence>
<evidence type="ECO:0000259" key="5">
    <source>
        <dbReference type="Pfam" id="PF13456"/>
    </source>
</evidence>
<dbReference type="Pfam" id="PF13456">
    <property type="entry name" value="RVT_3"/>
    <property type="match status" value="1"/>
</dbReference>
<dbReference type="Gene3D" id="3.30.420.10">
    <property type="entry name" value="Ribonuclease H-like superfamily/Ribonuclease H"/>
    <property type="match status" value="1"/>
</dbReference>
<dbReference type="Proteomes" id="UP000541444">
    <property type="component" value="Unassembled WGS sequence"/>
</dbReference>
<feature type="domain" description="RNase H type-1" evidence="5">
    <location>
        <begin position="221"/>
        <end position="273"/>
    </location>
</feature>
<organism evidence="6 7">
    <name type="scientific">Kingdonia uniflora</name>
    <dbReference type="NCBI Taxonomy" id="39325"/>
    <lineage>
        <taxon>Eukaryota</taxon>
        <taxon>Viridiplantae</taxon>
        <taxon>Streptophyta</taxon>
        <taxon>Embryophyta</taxon>
        <taxon>Tracheophyta</taxon>
        <taxon>Spermatophyta</taxon>
        <taxon>Magnoliopsida</taxon>
        <taxon>Ranunculales</taxon>
        <taxon>Circaeasteraceae</taxon>
        <taxon>Kingdonia</taxon>
    </lineage>
</organism>
<dbReference type="CDD" id="cd06222">
    <property type="entry name" value="RNase_H_like"/>
    <property type="match status" value="1"/>
</dbReference>
<dbReference type="PANTHER" id="PTHR31218">
    <property type="entry name" value="WAT1-RELATED PROTEIN"/>
    <property type="match status" value="1"/>
</dbReference>
<protein>
    <recommendedName>
        <fullName evidence="5">RNase H type-1 domain-containing protein</fullName>
    </recommendedName>
</protein>
<dbReference type="GO" id="GO:0004523">
    <property type="term" value="F:RNA-DNA hybrid ribonuclease activity"/>
    <property type="evidence" value="ECO:0007669"/>
    <property type="project" value="InterPro"/>
</dbReference>
<dbReference type="InterPro" id="IPR012337">
    <property type="entry name" value="RNaseH-like_sf"/>
</dbReference>
<feature type="transmembrane region" description="Helical" evidence="4">
    <location>
        <begin position="94"/>
        <end position="114"/>
    </location>
</feature>
<comment type="caution">
    <text evidence="6">The sequence shown here is derived from an EMBL/GenBank/DDBJ whole genome shotgun (WGS) entry which is preliminary data.</text>
</comment>
<dbReference type="SUPFAM" id="SSF53098">
    <property type="entry name" value="Ribonuclease H-like"/>
    <property type="match status" value="1"/>
</dbReference>
<sequence>MHPRLRRIQLNCLPILHTYLIGTRSSKMTENGIKIPSRAKLLISTFFRTEKLNLRSWSSRAKLLGTIISISGAFIVTIFFSTPLQLSLPPQLNWIPGGILRAITCLLAAIWNVLQATTVKKYPSQMTVVFFYCFFGTIQCAIFSLIAKRDLSAWRWWIIGDESNIDFWRDIWATEVPLRELMDLPKNLWKNCTTKLSTFINRDGWNIPEDIKMWLLAMGINTGYAGIGVVYRDDKKVVLGALSKAIGVTTNYMAEIQAILDGLQKAVENGWLKGVFGSVFRTSIYTWGIHKKGPLYVAMFRPIGIVIAVVMGVSFLGDTLHVGRYIIRRNFFINYEPYRF</sequence>
<accession>A0A7J7NNW3</accession>
<dbReference type="GO" id="GO:0022857">
    <property type="term" value="F:transmembrane transporter activity"/>
    <property type="evidence" value="ECO:0007669"/>
    <property type="project" value="InterPro"/>
</dbReference>
<evidence type="ECO:0000313" key="6">
    <source>
        <dbReference type="EMBL" id="KAF6168730.1"/>
    </source>
</evidence>
<keyword evidence="1 4" id="KW-0812">Transmembrane</keyword>
<gene>
    <name evidence="6" type="ORF">GIB67_013112</name>
</gene>
<dbReference type="EMBL" id="JACGCM010000684">
    <property type="protein sequence ID" value="KAF6168730.1"/>
    <property type="molecule type" value="Genomic_DNA"/>
</dbReference>
<dbReference type="GO" id="GO:0016020">
    <property type="term" value="C:membrane"/>
    <property type="evidence" value="ECO:0007669"/>
    <property type="project" value="InterPro"/>
</dbReference>
<dbReference type="InterPro" id="IPR044730">
    <property type="entry name" value="RNase_H-like_dom_plant"/>
</dbReference>
<proteinExistence type="predicted"/>
<feature type="transmembrane region" description="Helical" evidence="4">
    <location>
        <begin position="295"/>
        <end position="316"/>
    </location>
</feature>
<name>A0A7J7NNW3_9MAGN</name>
<keyword evidence="3 4" id="KW-0472">Membrane</keyword>
<evidence type="ECO:0000256" key="1">
    <source>
        <dbReference type="ARBA" id="ARBA00022692"/>
    </source>
</evidence>
<dbReference type="GO" id="GO:0003676">
    <property type="term" value="F:nucleic acid binding"/>
    <property type="evidence" value="ECO:0007669"/>
    <property type="project" value="InterPro"/>
</dbReference>
<evidence type="ECO:0000256" key="3">
    <source>
        <dbReference type="ARBA" id="ARBA00023136"/>
    </source>
</evidence>
<dbReference type="AlphaFoldDB" id="A0A7J7NNW3"/>
<feature type="transmembrane region" description="Helical" evidence="4">
    <location>
        <begin position="211"/>
        <end position="231"/>
    </location>
</feature>